<evidence type="ECO:0000313" key="2">
    <source>
        <dbReference type="Proteomes" id="UP001478817"/>
    </source>
</evidence>
<dbReference type="EMBL" id="JBBNGS010000002">
    <property type="protein sequence ID" value="MEQ2637079.1"/>
    <property type="molecule type" value="Genomic_DNA"/>
</dbReference>
<reference evidence="1 2" key="1">
    <citation type="submission" date="2024-04" db="EMBL/GenBank/DDBJ databases">
        <title>Human intestinal bacterial collection.</title>
        <authorList>
            <person name="Pauvert C."/>
            <person name="Hitch T.C.A."/>
            <person name="Clavel T."/>
        </authorList>
    </citation>
    <scope>NUCLEOTIDE SEQUENCE [LARGE SCALE GENOMIC DNA]</scope>
    <source>
        <strain evidence="1 2">CLA-AA-H197</strain>
    </source>
</reference>
<comment type="caution">
    <text evidence="1">The sequence shown here is derived from an EMBL/GenBank/DDBJ whole genome shotgun (WGS) entry which is preliminary data.</text>
</comment>
<gene>
    <name evidence="1" type="ORF">AAAT05_01750</name>
</gene>
<organism evidence="1 2">
    <name type="scientific">Paratractidigestivibacter faecalis</name>
    <dbReference type="NCBI Taxonomy" id="2292441"/>
    <lineage>
        <taxon>Bacteria</taxon>
        <taxon>Bacillati</taxon>
        <taxon>Actinomycetota</taxon>
        <taxon>Coriobacteriia</taxon>
        <taxon>Coriobacteriales</taxon>
        <taxon>Atopobiaceae</taxon>
        <taxon>Paratractidigestivibacter</taxon>
    </lineage>
</organism>
<dbReference type="RefSeq" id="WP_349181464.1">
    <property type="nucleotide sequence ID" value="NZ_JBBNGS010000002.1"/>
</dbReference>
<evidence type="ECO:0000313" key="1">
    <source>
        <dbReference type="EMBL" id="MEQ2637079.1"/>
    </source>
</evidence>
<proteinExistence type="predicted"/>
<accession>A0ABV1IDU8</accession>
<dbReference type="Proteomes" id="UP001478817">
    <property type="component" value="Unassembled WGS sequence"/>
</dbReference>
<keyword evidence="2" id="KW-1185">Reference proteome</keyword>
<evidence type="ECO:0008006" key="3">
    <source>
        <dbReference type="Google" id="ProtNLM"/>
    </source>
</evidence>
<protein>
    <recommendedName>
        <fullName evidence="3">DUF4384 domain-containing protein</fullName>
    </recommendedName>
</protein>
<sequence length="295" mass="32598">MREYRSLTLPQMGRRTFLAASFGLLGVCAAAAAGMRISLTDYNDDPGALDALSYQLTPSTKNIVSLYSAERVLEEMKAEGIDPSSYSLDEARSLLTLPGEDVEGLATVILTGRFTGKRTYVYQAFRSEVEVTEIIGGEGIAAGDLIFVYDPYEIRQPGFFSDSGGIFTDKRVVSATADCHNNGMAPMREGQEYLFFLEKKDFPVEMGVPEGDRLFLLVNHTYPRIPVDVAGHPERIDVIDYSTLETLDHGTWVETVMPEMTFGEACQYDVFVQDQDAADIYRMTSAAILSRVLDG</sequence>
<name>A0ABV1IDU8_9ACTN</name>